<dbReference type="Proteomes" id="UP000238762">
    <property type="component" value="Unassembled WGS sequence"/>
</dbReference>
<keyword evidence="1" id="KW-0812">Transmembrane</keyword>
<feature type="transmembrane region" description="Helical" evidence="1">
    <location>
        <begin position="21"/>
        <end position="37"/>
    </location>
</feature>
<organism evidence="2 3">
    <name type="scientific">Merismopedia glauca CCAP 1448/3</name>
    <dbReference type="NCBI Taxonomy" id="1296344"/>
    <lineage>
        <taxon>Bacteria</taxon>
        <taxon>Bacillati</taxon>
        <taxon>Cyanobacteriota</taxon>
        <taxon>Cyanophyceae</taxon>
        <taxon>Synechococcales</taxon>
        <taxon>Merismopediaceae</taxon>
        <taxon>Merismopedia</taxon>
    </lineage>
</organism>
<evidence type="ECO:0000313" key="3">
    <source>
        <dbReference type="Proteomes" id="UP000238762"/>
    </source>
</evidence>
<keyword evidence="1" id="KW-0472">Membrane</keyword>
<sequence length="245" mass="27400">MWTQFESKSLQQLSAIRLKKAGKWLLSLTLVLALLFWNWQLWLATAVGVAVMLLVYLIPEWNGHLPLTQVRKWLTGVHRQLVLAVGSGGIAALSTYMAVITWRASDSPWLASGAILQGIGTLSVLVLLLWLIFSRQAAGEETKLHQMLIDLTDSNPLKRMVAVGYIGKQIADSKLERQLRHQLINYLCVMLTQESEPLVKNAVMEVLKKSDPSNLKPINPPLKISINQQVAIDAVPLQIPQEERV</sequence>
<comment type="caution">
    <text evidence="2">The sequence shown here is derived from an EMBL/GenBank/DDBJ whole genome shotgun (WGS) entry which is preliminary data.</text>
</comment>
<reference evidence="2 3" key="2">
    <citation type="submission" date="2018-03" db="EMBL/GenBank/DDBJ databases">
        <title>The ancient ancestry and fast evolution of plastids.</title>
        <authorList>
            <person name="Moore K.R."/>
            <person name="Magnabosco C."/>
            <person name="Momper L."/>
            <person name="Gold D.A."/>
            <person name="Bosak T."/>
            <person name="Fournier G.P."/>
        </authorList>
    </citation>
    <scope>NUCLEOTIDE SEQUENCE [LARGE SCALE GENOMIC DNA]</scope>
    <source>
        <strain evidence="2 3">CCAP 1448/3</strain>
    </source>
</reference>
<evidence type="ECO:0000313" key="2">
    <source>
        <dbReference type="EMBL" id="PSB02522.1"/>
    </source>
</evidence>
<dbReference type="EMBL" id="PVWJ01000057">
    <property type="protein sequence ID" value="PSB02522.1"/>
    <property type="molecule type" value="Genomic_DNA"/>
</dbReference>
<gene>
    <name evidence="2" type="ORF">C7B64_12725</name>
</gene>
<dbReference type="AlphaFoldDB" id="A0A2T1C2P5"/>
<proteinExistence type="predicted"/>
<feature type="transmembrane region" description="Helical" evidence="1">
    <location>
        <begin position="43"/>
        <end position="61"/>
    </location>
</feature>
<evidence type="ECO:0000256" key="1">
    <source>
        <dbReference type="SAM" id="Phobius"/>
    </source>
</evidence>
<protein>
    <recommendedName>
        <fullName evidence="4">Armadillo-type fold-containing protein</fullName>
    </recommendedName>
</protein>
<accession>A0A2T1C2P5</accession>
<keyword evidence="3" id="KW-1185">Reference proteome</keyword>
<feature type="transmembrane region" description="Helical" evidence="1">
    <location>
        <begin position="114"/>
        <end position="133"/>
    </location>
</feature>
<feature type="transmembrane region" description="Helical" evidence="1">
    <location>
        <begin position="81"/>
        <end position="102"/>
    </location>
</feature>
<keyword evidence="1" id="KW-1133">Transmembrane helix</keyword>
<name>A0A2T1C2P5_9CYAN</name>
<evidence type="ECO:0008006" key="4">
    <source>
        <dbReference type="Google" id="ProtNLM"/>
    </source>
</evidence>
<reference evidence="2 3" key="1">
    <citation type="submission" date="2018-02" db="EMBL/GenBank/DDBJ databases">
        <authorList>
            <person name="Cohen D.B."/>
            <person name="Kent A.D."/>
        </authorList>
    </citation>
    <scope>NUCLEOTIDE SEQUENCE [LARGE SCALE GENOMIC DNA]</scope>
    <source>
        <strain evidence="2 3">CCAP 1448/3</strain>
    </source>
</reference>